<protein>
    <submittedName>
        <fullName evidence="2">Uncharacterized protein</fullName>
    </submittedName>
</protein>
<evidence type="ECO:0000313" key="1">
    <source>
        <dbReference type="Proteomes" id="UP000887564"/>
    </source>
</evidence>
<evidence type="ECO:0000313" key="2">
    <source>
        <dbReference type="WBParaSite" id="PEQ_0001146601-mRNA-1"/>
    </source>
</evidence>
<organism evidence="1 2">
    <name type="scientific">Parascaris equorum</name>
    <name type="common">Equine roundworm</name>
    <dbReference type="NCBI Taxonomy" id="6256"/>
    <lineage>
        <taxon>Eukaryota</taxon>
        <taxon>Metazoa</taxon>
        <taxon>Ecdysozoa</taxon>
        <taxon>Nematoda</taxon>
        <taxon>Chromadorea</taxon>
        <taxon>Rhabditida</taxon>
        <taxon>Spirurina</taxon>
        <taxon>Ascaridomorpha</taxon>
        <taxon>Ascaridoidea</taxon>
        <taxon>Ascarididae</taxon>
        <taxon>Parascaris</taxon>
    </lineage>
</organism>
<dbReference type="AlphaFoldDB" id="A0A914SBI2"/>
<dbReference type="Proteomes" id="UP000887564">
    <property type="component" value="Unplaced"/>
</dbReference>
<name>A0A914SBI2_PAREQ</name>
<reference evidence="2" key="1">
    <citation type="submission" date="2022-11" db="UniProtKB">
        <authorList>
            <consortium name="WormBaseParasite"/>
        </authorList>
    </citation>
    <scope>IDENTIFICATION</scope>
</reference>
<sequence length="39" mass="4473">MYRAAEEWNDAYRIAKQEGGDAAQKQVVIAGFFHFQLGR</sequence>
<accession>A0A914SBI2</accession>
<keyword evidence="1" id="KW-1185">Reference proteome</keyword>
<dbReference type="WBParaSite" id="PEQ_0001146601-mRNA-1">
    <property type="protein sequence ID" value="PEQ_0001146601-mRNA-1"/>
    <property type="gene ID" value="PEQ_0001146601"/>
</dbReference>
<proteinExistence type="predicted"/>